<evidence type="ECO:0000313" key="1">
    <source>
        <dbReference type="EMBL" id="MCD7457992.1"/>
    </source>
</evidence>
<comment type="caution">
    <text evidence="1">The sequence shown here is derived from an EMBL/GenBank/DDBJ whole genome shotgun (WGS) entry which is preliminary data.</text>
</comment>
<sequence>DTTAAAAVSMEAFASAEDIAKVMGASLARIKTSELQSLRVRVVLGSHPTRKSLVVFAGRAIQVSAGAVYEVVTTFETWTLKIQLPKTFTQC</sequence>
<protein>
    <submittedName>
        <fullName evidence="1">Uncharacterized protein</fullName>
    </submittedName>
</protein>
<feature type="non-terminal residue" evidence="1">
    <location>
        <position position="91"/>
    </location>
</feature>
<organism evidence="1 2">
    <name type="scientific">Datura stramonium</name>
    <name type="common">Jimsonweed</name>
    <name type="synonym">Common thornapple</name>
    <dbReference type="NCBI Taxonomy" id="4076"/>
    <lineage>
        <taxon>Eukaryota</taxon>
        <taxon>Viridiplantae</taxon>
        <taxon>Streptophyta</taxon>
        <taxon>Embryophyta</taxon>
        <taxon>Tracheophyta</taxon>
        <taxon>Spermatophyta</taxon>
        <taxon>Magnoliopsida</taxon>
        <taxon>eudicotyledons</taxon>
        <taxon>Gunneridae</taxon>
        <taxon>Pentapetalae</taxon>
        <taxon>asterids</taxon>
        <taxon>lamiids</taxon>
        <taxon>Solanales</taxon>
        <taxon>Solanaceae</taxon>
        <taxon>Solanoideae</taxon>
        <taxon>Datureae</taxon>
        <taxon>Datura</taxon>
    </lineage>
</organism>
<keyword evidence="2" id="KW-1185">Reference proteome</keyword>
<feature type="non-terminal residue" evidence="1">
    <location>
        <position position="1"/>
    </location>
</feature>
<evidence type="ECO:0000313" key="2">
    <source>
        <dbReference type="Proteomes" id="UP000823775"/>
    </source>
</evidence>
<dbReference type="EMBL" id="JACEIK010000490">
    <property type="protein sequence ID" value="MCD7457992.1"/>
    <property type="molecule type" value="Genomic_DNA"/>
</dbReference>
<proteinExistence type="predicted"/>
<reference evidence="1 2" key="1">
    <citation type="journal article" date="2021" name="BMC Genomics">
        <title>Datura genome reveals duplications of psychoactive alkaloid biosynthetic genes and high mutation rate following tissue culture.</title>
        <authorList>
            <person name="Rajewski A."/>
            <person name="Carter-House D."/>
            <person name="Stajich J."/>
            <person name="Litt A."/>
        </authorList>
    </citation>
    <scope>NUCLEOTIDE SEQUENCE [LARGE SCALE GENOMIC DNA]</scope>
    <source>
        <strain evidence="1">AR-01</strain>
    </source>
</reference>
<dbReference type="Proteomes" id="UP000823775">
    <property type="component" value="Unassembled WGS sequence"/>
</dbReference>
<gene>
    <name evidence="1" type="ORF">HAX54_036843</name>
</gene>
<accession>A0ABS8SGF3</accession>
<name>A0ABS8SGF3_DATST</name>